<evidence type="ECO:0000313" key="2">
    <source>
        <dbReference type="EMBL" id="KAG5390075.1"/>
    </source>
</evidence>
<organism evidence="2 3">
    <name type="scientific">Brassica rapa subsp. trilocularis</name>
    <dbReference type="NCBI Taxonomy" id="1813537"/>
    <lineage>
        <taxon>Eukaryota</taxon>
        <taxon>Viridiplantae</taxon>
        <taxon>Streptophyta</taxon>
        <taxon>Embryophyta</taxon>
        <taxon>Tracheophyta</taxon>
        <taxon>Spermatophyta</taxon>
        <taxon>Magnoliopsida</taxon>
        <taxon>eudicotyledons</taxon>
        <taxon>Gunneridae</taxon>
        <taxon>Pentapetalae</taxon>
        <taxon>rosids</taxon>
        <taxon>malvids</taxon>
        <taxon>Brassicales</taxon>
        <taxon>Brassicaceae</taxon>
        <taxon>Brassiceae</taxon>
        <taxon>Brassica</taxon>
    </lineage>
</organism>
<evidence type="ECO:0000313" key="3">
    <source>
        <dbReference type="Proteomes" id="UP000823674"/>
    </source>
</evidence>
<dbReference type="Proteomes" id="UP000823674">
    <property type="component" value="Chromosome A08"/>
</dbReference>
<feature type="compositionally biased region" description="Basic and acidic residues" evidence="1">
    <location>
        <begin position="53"/>
        <end position="68"/>
    </location>
</feature>
<protein>
    <submittedName>
        <fullName evidence="2">Uncharacterized protein</fullName>
    </submittedName>
</protein>
<dbReference type="EMBL" id="JADBGQ010000007">
    <property type="protein sequence ID" value="KAG5390075.1"/>
    <property type="molecule type" value="Genomic_DNA"/>
</dbReference>
<name>A0ABQ7LU46_BRACM</name>
<accession>A0ABQ7LU46</accession>
<comment type="caution">
    <text evidence="2">The sequence shown here is derived from an EMBL/GenBank/DDBJ whole genome shotgun (WGS) entry which is preliminary data.</text>
</comment>
<feature type="compositionally biased region" description="Polar residues" evidence="1">
    <location>
        <begin position="1"/>
        <end position="10"/>
    </location>
</feature>
<proteinExistence type="predicted"/>
<feature type="region of interest" description="Disordered" evidence="1">
    <location>
        <begin position="1"/>
        <end position="68"/>
    </location>
</feature>
<reference evidence="2 3" key="1">
    <citation type="submission" date="2021-03" db="EMBL/GenBank/DDBJ databases">
        <authorList>
            <person name="King G.J."/>
            <person name="Bancroft I."/>
            <person name="Baten A."/>
            <person name="Bloomfield J."/>
            <person name="Borpatragohain P."/>
            <person name="He Z."/>
            <person name="Irish N."/>
            <person name="Irwin J."/>
            <person name="Liu K."/>
            <person name="Mauleon R.P."/>
            <person name="Moore J."/>
            <person name="Morris R."/>
            <person name="Ostergaard L."/>
            <person name="Wang B."/>
            <person name="Wells R."/>
        </authorList>
    </citation>
    <scope>NUCLEOTIDE SEQUENCE [LARGE SCALE GENOMIC DNA]</scope>
    <source>
        <strain evidence="2">R-o-18</strain>
        <tissue evidence="2">Leaf</tissue>
    </source>
</reference>
<feature type="compositionally biased region" description="Basic and acidic residues" evidence="1">
    <location>
        <begin position="25"/>
        <end position="45"/>
    </location>
</feature>
<sequence length="68" mass="8091">MVEQVSNGINDNRKDPMKSRRRYRGERDAETEAEQLHREDREPSETKAGYTRQIDRDIPKSTVTEKER</sequence>
<gene>
    <name evidence="2" type="primary">A08g509220.1_BraROA</name>
    <name evidence="2" type="ORF">IGI04_031616</name>
</gene>
<evidence type="ECO:0000256" key="1">
    <source>
        <dbReference type="SAM" id="MobiDB-lite"/>
    </source>
</evidence>
<keyword evidence="3" id="KW-1185">Reference proteome</keyword>